<feature type="region of interest" description="Disordered" evidence="1">
    <location>
        <begin position="1"/>
        <end position="39"/>
    </location>
</feature>
<dbReference type="Gene3D" id="3.40.50.720">
    <property type="entry name" value="NAD(P)-binding Rossmann-like Domain"/>
    <property type="match status" value="1"/>
</dbReference>
<proteinExistence type="predicted"/>
<dbReference type="EMBL" id="PJEX01000483">
    <property type="protein sequence ID" value="TKW49787.1"/>
    <property type="molecule type" value="Genomic_DNA"/>
</dbReference>
<accession>A0A4U6X8C6</accession>
<name>A0A4U6X8C6_9PEZI</name>
<protein>
    <submittedName>
        <fullName evidence="2">Uncharacterized protein</fullName>
    </submittedName>
</protein>
<gene>
    <name evidence="2" type="ORF">CTA1_4449</name>
</gene>
<dbReference type="Proteomes" id="UP000310108">
    <property type="component" value="Unassembled WGS sequence"/>
</dbReference>
<dbReference type="AlphaFoldDB" id="A0A4U6X8C6"/>
<evidence type="ECO:0000313" key="2">
    <source>
        <dbReference type="EMBL" id="TKW49787.1"/>
    </source>
</evidence>
<feature type="compositionally biased region" description="Low complexity" evidence="1">
    <location>
        <begin position="18"/>
        <end position="39"/>
    </location>
</feature>
<comment type="caution">
    <text evidence="2">The sequence shown here is derived from an EMBL/GenBank/DDBJ whole genome shotgun (WGS) entry which is preliminary data.</text>
</comment>
<dbReference type="InterPro" id="IPR036291">
    <property type="entry name" value="NAD(P)-bd_dom_sf"/>
</dbReference>
<organism evidence="2 3">
    <name type="scientific">Colletotrichum tanaceti</name>
    <dbReference type="NCBI Taxonomy" id="1306861"/>
    <lineage>
        <taxon>Eukaryota</taxon>
        <taxon>Fungi</taxon>
        <taxon>Dikarya</taxon>
        <taxon>Ascomycota</taxon>
        <taxon>Pezizomycotina</taxon>
        <taxon>Sordariomycetes</taxon>
        <taxon>Hypocreomycetidae</taxon>
        <taxon>Glomerellales</taxon>
        <taxon>Glomerellaceae</taxon>
        <taxon>Colletotrichum</taxon>
        <taxon>Colletotrichum destructivum species complex</taxon>
    </lineage>
</organism>
<dbReference type="STRING" id="1306861.A0A4U6X8C6"/>
<evidence type="ECO:0000313" key="3">
    <source>
        <dbReference type="Proteomes" id="UP000310108"/>
    </source>
</evidence>
<evidence type="ECO:0000256" key="1">
    <source>
        <dbReference type="SAM" id="MobiDB-lite"/>
    </source>
</evidence>
<keyword evidence="3" id="KW-1185">Reference proteome</keyword>
<dbReference type="PANTHER" id="PTHR14097">
    <property type="entry name" value="OXIDOREDUCTASE HTATIP2"/>
    <property type="match status" value="1"/>
</dbReference>
<reference evidence="2 3" key="1">
    <citation type="journal article" date="2019" name="PLoS ONE">
        <title>Comparative genome analysis indicates high evolutionary potential of pathogenicity genes in Colletotrichum tanaceti.</title>
        <authorList>
            <person name="Lelwala R.V."/>
            <person name="Korhonen P.K."/>
            <person name="Young N.D."/>
            <person name="Scott J.B."/>
            <person name="Ades P.A."/>
            <person name="Gasser R.B."/>
            <person name="Taylor P.W.J."/>
        </authorList>
    </citation>
    <scope>NUCLEOTIDE SEQUENCE [LARGE SCALE GENOMIC DNA]</scope>
    <source>
        <strain evidence="2">BRIP57314</strain>
    </source>
</reference>
<dbReference type="PANTHER" id="PTHR14097:SF8">
    <property type="entry name" value="NAD(P)-BINDING DOMAIN-CONTAINING PROTEIN"/>
    <property type="match status" value="1"/>
</dbReference>
<sequence>MPRVIKDGHAAGSNTKCPSLSVSPAPSLQSLSPSKSNPSINPSIKHLIINGTLPGKQDPTPIMHLILTGATGLVGSGVLDAMIKMKDVTKISILSRRPIPMADDAKDPRINVIIHKDFEKYDPELLDKLRGANGAVWALGISQNKISKEDYVKITKDYALEAARAFADLPPDDEPFRFVYVSGEGATQQPGRFSALFARVKGETETLLSAMRAANPRLRAESVRPAFVDRAHHDAIKPYAPDPGLLYNLMNAYLGPLTRTFVPSFVSPTEVLGRFMTEMAMGRVDDGLAAGGRGIITLNGGLRIVENTGFRRLAGLP</sequence>
<dbReference type="SUPFAM" id="SSF51735">
    <property type="entry name" value="NAD(P)-binding Rossmann-fold domains"/>
    <property type="match status" value="1"/>
</dbReference>